<accession>A0AAV4S0Y9</accession>
<sequence length="116" mass="13684">MQNYPLKPCRASLDIDFVQGKKDDVESNSTLYNKVLMQLTGIKNDPFLFIRNETNYFTTAWARLKLYEDLDELSESVLYHDADSIMYASDRKNDPPLEISLENLRLYQVVQKWRDL</sequence>
<evidence type="ECO:0008006" key="3">
    <source>
        <dbReference type="Google" id="ProtNLM"/>
    </source>
</evidence>
<keyword evidence="2" id="KW-1185">Reference proteome</keyword>
<reference evidence="1 2" key="1">
    <citation type="submission" date="2021-06" db="EMBL/GenBank/DDBJ databases">
        <title>Caerostris extrusa draft genome.</title>
        <authorList>
            <person name="Kono N."/>
            <person name="Arakawa K."/>
        </authorList>
    </citation>
    <scope>NUCLEOTIDE SEQUENCE [LARGE SCALE GENOMIC DNA]</scope>
</reference>
<name>A0AAV4S0Y9_CAEEX</name>
<evidence type="ECO:0000313" key="1">
    <source>
        <dbReference type="EMBL" id="GIY27029.1"/>
    </source>
</evidence>
<dbReference type="EMBL" id="BPLR01008763">
    <property type="protein sequence ID" value="GIY27029.1"/>
    <property type="molecule type" value="Genomic_DNA"/>
</dbReference>
<dbReference type="SUPFAM" id="SSF56672">
    <property type="entry name" value="DNA/RNA polymerases"/>
    <property type="match status" value="1"/>
</dbReference>
<proteinExistence type="predicted"/>
<evidence type="ECO:0000313" key="2">
    <source>
        <dbReference type="Proteomes" id="UP001054945"/>
    </source>
</evidence>
<dbReference type="InterPro" id="IPR043502">
    <property type="entry name" value="DNA/RNA_pol_sf"/>
</dbReference>
<dbReference type="Gene3D" id="3.90.1600.10">
    <property type="entry name" value="Palm domain of DNA polymerase"/>
    <property type="match status" value="1"/>
</dbReference>
<dbReference type="AlphaFoldDB" id="A0AAV4S0Y9"/>
<dbReference type="InterPro" id="IPR023211">
    <property type="entry name" value="DNA_pol_palm_dom_sf"/>
</dbReference>
<dbReference type="GO" id="GO:0071897">
    <property type="term" value="P:DNA biosynthetic process"/>
    <property type="evidence" value="ECO:0007669"/>
    <property type="project" value="UniProtKB-ARBA"/>
</dbReference>
<gene>
    <name evidence="1" type="ORF">CEXT_60581</name>
</gene>
<protein>
    <recommendedName>
        <fullName evidence="3">DNA-directed DNA polymerase</fullName>
    </recommendedName>
</protein>
<organism evidence="1 2">
    <name type="scientific">Caerostris extrusa</name>
    <name type="common">Bark spider</name>
    <name type="synonym">Caerostris bankana</name>
    <dbReference type="NCBI Taxonomy" id="172846"/>
    <lineage>
        <taxon>Eukaryota</taxon>
        <taxon>Metazoa</taxon>
        <taxon>Ecdysozoa</taxon>
        <taxon>Arthropoda</taxon>
        <taxon>Chelicerata</taxon>
        <taxon>Arachnida</taxon>
        <taxon>Araneae</taxon>
        <taxon>Araneomorphae</taxon>
        <taxon>Entelegynae</taxon>
        <taxon>Araneoidea</taxon>
        <taxon>Araneidae</taxon>
        <taxon>Caerostris</taxon>
    </lineage>
</organism>
<comment type="caution">
    <text evidence="1">The sequence shown here is derived from an EMBL/GenBank/DDBJ whole genome shotgun (WGS) entry which is preliminary data.</text>
</comment>
<dbReference type="Proteomes" id="UP001054945">
    <property type="component" value="Unassembled WGS sequence"/>
</dbReference>